<evidence type="ECO:0000313" key="2">
    <source>
        <dbReference type="Proteomes" id="UP000006729"/>
    </source>
</evidence>
<dbReference type="Proteomes" id="UP000006729">
    <property type="component" value="Chromosome 16"/>
</dbReference>
<dbReference type="AlphaFoldDB" id="A0A3N7H1Y7"/>
<proteinExistence type="predicted"/>
<keyword evidence="2" id="KW-1185">Reference proteome</keyword>
<gene>
    <name evidence="1" type="ORF">POPTR_016G036133</name>
</gene>
<organism evidence="1 2">
    <name type="scientific">Populus trichocarpa</name>
    <name type="common">Western balsam poplar</name>
    <name type="synonym">Populus balsamifera subsp. trichocarpa</name>
    <dbReference type="NCBI Taxonomy" id="3694"/>
    <lineage>
        <taxon>Eukaryota</taxon>
        <taxon>Viridiplantae</taxon>
        <taxon>Streptophyta</taxon>
        <taxon>Embryophyta</taxon>
        <taxon>Tracheophyta</taxon>
        <taxon>Spermatophyta</taxon>
        <taxon>Magnoliopsida</taxon>
        <taxon>eudicotyledons</taxon>
        <taxon>Gunneridae</taxon>
        <taxon>Pentapetalae</taxon>
        <taxon>rosids</taxon>
        <taxon>fabids</taxon>
        <taxon>Malpighiales</taxon>
        <taxon>Salicaceae</taxon>
        <taxon>Saliceae</taxon>
        <taxon>Populus</taxon>
    </lineage>
</organism>
<accession>A0A3N7H1Y7</accession>
<dbReference type="Gramene" id="Potri.016G036133.1.v4.1">
    <property type="protein sequence ID" value="Potri.016G036133.1.v4.1"/>
    <property type="gene ID" value="Potri.016G036133.v4.1"/>
</dbReference>
<name>A0A3N7H1Y7_POPTR</name>
<sequence>MVRTTGSLLLLVKSSKHIIPRLELDILQLYGSANTSVVHLFHANRNLQYLINLSSLVNNSLFDNLVSHWLVSWTNKSATKVTRDCSGLTELTWKFPMPGPTYHSTNSHLYRHKHTTRAHGRFTPPKLTYDSVIHSRNL</sequence>
<evidence type="ECO:0000313" key="1">
    <source>
        <dbReference type="EMBL" id="RQP01252.1"/>
    </source>
</evidence>
<reference evidence="1 2" key="1">
    <citation type="journal article" date="2006" name="Science">
        <title>The genome of black cottonwood, Populus trichocarpa (Torr. &amp; Gray).</title>
        <authorList>
            <person name="Tuskan G.A."/>
            <person name="Difazio S."/>
            <person name="Jansson S."/>
            <person name="Bohlmann J."/>
            <person name="Grigoriev I."/>
            <person name="Hellsten U."/>
            <person name="Putnam N."/>
            <person name="Ralph S."/>
            <person name="Rombauts S."/>
            <person name="Salamov A."/>
            <person name="Schein J."/>
            <person name="Sterck L."/>
            <person name="Aerts A."/>
            <person name="Bhalerao R.R."/>
            <person name="Bhalerao R.P."/>
            <person name="Blaudez D."/>
            <person name="Boerjan W."/>
            <person name="Brun A."/>
            <person name="Brunner A."/>
            <person name="Busov V."/>
            <person name="Campbell M."/>
            <person name="Carlson J."/>
            <person name="Chalot M."/>
            <person name="Chapman J."/>
            <person name="Chen G.L."/>
            <person name="Cooper D."/>
            <person name="Coutinho P.M."/>
            <person name="Couturier J."/>
            <person name="Covert S."/>
            <person name="Cronk Q."/>
            <person name="Cunningham R."/>
            <person name="Davis J."/>
            <person name="Degroeve S."/>
            <person name="Dejardin A."/>
            <person name="Depamphilis C."/>
            <person name="Detter J."/>
            <person name="Dirks B."/>
            <person name="Dubchak I."/>
            <person name="Duplessis S."/>
            <person name="Ehlting J."/>
            <person name="Ellis B."/>
            <person name="Gendler K."/>
            <person name="Goodstein D."/>
            <person name="Gribskov M."/>
            <person name="Grimwood J."/>
            <person name="Groover A."/>
            <person name="Gunter L."/>
            <person name="Hamberger B."/>
            <person name="Heinze B."/>
            <person name="Helariutta Y."/>
            <person name="Henrissat B."/>
            <person name="Holligan D."/>
            <person name="Holt R."/>
            <person name="Huang W."/>
            <person name="Islam-Faridi N."/>
            <person name="Jones S."/>
            <person name="Jones-Rhoades M."/>
            <person name="Jorgensen R."/>
            <person name="Joshi C."/>
            <person name="Kangasjarvi J."/>
            <person name="Karlsson J."/>
            <person name="Kelleher C."/>
            <person name="Kirkpatrick R."/>
            <person name="Kirst M."/>
            <person name="Kohler A."/>
            <person name="Kalluri U."/>
            <person name="Larimer F."/>
            <person name="Leebens-Mack J."/>
            <person name="Leple J.C."/>
            <person name="Locascio P."/>
            <person name="Lou Y."/>
            <person name="Lucas S."/>
            <person name="Martin F."/>
            <person name="Montanini B."/>
            <person name="Napoli C."/>
            <person name="Nelson D.R."/>
            <person name="Nelson C."/>
            <person name="Nieminen K."/>
            <person name="Nilsson O."/>
            <person name="Pereda V."/>
            <person name="Peter G."/>
            <person name="Philippe R."/>
            <person name="Pilate G."/>
            <person name="Poliakov A."/>
            <person name="Razumovskaya J."/>
            <person name="Richardson P."/>
            <person name="Rinaldi C."/>
            <person name="Ritland K."/>
            <person name="Rouze P."/>
            <person name="Ryaboy D."/>
            <person name="Schmutz J."/>
            <person name="Schrader J."/>
            <person name="Segerman B."/>
            <person name="Shin H."/>
            <person name="Siddiqui A."/>
            <person name="Sterky F."/>
            <person name="Terry A."/>
            <person name="Tsai C.J."/>
            <person name="Uberbacher E."/>
            <person name="Unneberg P."/>
            <person name="Vahala J."/>
            <person name="Wall K."/>
            <person name="Wessler S."/>
            <person name="Yang G."/>
            <person name="Yin T."/>
            <person name="Douglas C."/>
            <person name="Marra M."/>
            <person name="Sandberg G."/>
            <person name="Van de Peer Y."/>
            <person name="Rokhsar D."/>
        </authorList>
    </citation>
    <scope>NUCLEOTIDE SEQUENCE [LARGE SCALE GENOMIC DNA]</scope>
    <source>
        <strain evidence="2">cv. Nisqually</strain>
    </source>
</reference>
<dbReference type="InParanoid" id="A0A3N7H1Y7"/>
<protein>
    <submittedName>
        <fullName evidence="1">Uncharacterized protein</fullName>
    </submittedName>
</protein>
<dbReference type="EMBL" id="CM009305">
    <property type="protein sequence ID" value="RQP01252.1"/>
    <property type="molecule type" value="Genomic_DNA"/>
</dbReference>